<dbReference type="KEGG" id="pvl:AOB99_11470"/>
<proteinExistence type="predicted"/>
<dbReference type="InterPro" id="IPR008966">
    <property type="entry name" value="Adhesion_dom_sf"/>
</dbReference>
<evidence type="ECO:0000313" key="6">
    <source>
        <dbReference type="Proteomes" id="UP000251485"/>
    </source>
</evidence>
<reference evidence="3 5" key="1">
    <citation type="submission" date="2017-05" db="EMBL/GenBank/DDBJ databases">
        <title>Whole genome sequencing of Proteus mirabilis AR_0155.</title>
        <authorList>
            <person name="Conlan S."/>
            <person name="Thomas P.J."/>
            <person name="Mullikin J."/>
            <person name="Frank K.M."/>
            <person name="Segre J.A."/>
        </authorList>
    </citation>
    <scope>NUCLEOTIDE SEQUENCE [LARGE SCALE GENOMIC DNA]</scope>
    <source>
        <strain evidence="3 5">AR_0155</strain>
    </source>
</reference>
<dbReference type="Proteomes" id="UP000251485">
    <property type="component" value="Unassembled WGS sequence"/>
</dbReference>
<dbReference type="InterPro" id="IPR050263">
    <property type="entry name" value="Bact_Fimbrial_Adh_Pro"/>
</dbReference>
<dbReference type="Pfam" id="PF00419">
    <property type="entry name" value="Fimbrial"/>
    <property type="match status" value="1"/>
</dbReference>
<dbReference type="STRING" id="584.AOUC001_05665"/>
<feature type="domain" description="Fimbrial-type adhesion" evidence="2">
    <location>
        <begin position="32"/>
        <end position="182"/>
    </location>
</feature>
<dbReference type="PANTHER" id="PTHR33420">
    <property type="entry name" value="FIMBRIAL SUBUNIT ELFA-RELATED"/>
    <property type="match status" value="1"/>
</dbReference>
<organism evidence="4 6">
    <name type="scientific">Proteus mirabilis</name>
    <dbReference type="NCBI Taxonomy" id="584"/>
    <lineage>
        <taxon>Bacteria</taxon>
        <taxon>Pseudomonadati</taxon>
        <taxon>Pseudomonadota</taxon>
        <taxon>Gammaproteobacteria</taxon>
        <taxon>Enterobacterales</taxon>
        <taxon>Morganellaceae</taxon>
        <taxon>Proteus</taxon>
    </lineage>
</organism>
<evidence type="ECO:0000313" key="4">
    <source>
        <dbReference type="EMBL" id="SPY95926.1"/>
    </source>
</evidence>
<dbReference type="InterPro" id="IPR036937">
    <property type="entry name" value="Adhesion_dom_fimbrial_sf"/>
</dbReference>
<dbReference type="Gene3D" id="2.60.40.1090">
    <property type="entry name" value="Fimbrial-type adhesion domain"/>
    <property type="match status" value="1"/>
</dbReference>
<gene>
    <name evidence="4" type="primary">pmfF</name>
    <name evidence="3" type="ORF">AM402_08445</name>
    <name evidence="4" type="ORF">NCTC10975_01624</name>
</gene>
<dbReference type="EMBL" id="CP021694">
    <property type="protein sequence ID" value="ARX34180.1"/>
    <property type="molecule type" value="Genomic_DNA"/>
</dbReference>
<sequence length="182" mass="19662">MKNSIIKSAITCLLLLSPSTFAATDIIGGEMEFKGVVVAHGCTIVAGDENKVIDFKQISAKDLYSLQKSNPVAFSISLENCSQDIYKSVTITLDGQAHSTMPNHIAVTGSGSEDPKSIGIAFTDKAHNIIELKKPSAPQQLNNKRVQFDFMAYVEATSSAIQNQTILTGPFQAQATYTLNYQ</sequence>
<dbReference type="Proteomes" id="UP000195540">
    <property type="component" value="Chromosome"/>
</dbReference>
<evidence type="ECO:0000313" key="5">
    <source>
        <dbReference type="Proteomes" id="UP000195540"/>
    </source>
</evidence>
<reference evidence="4 6" key="2">
    <citation type="submission" date="2018-06" db="EMBL/GenBank/DDBJ databases">
        <authorList>
            <consortium name="Pathogen Informatics"/>
            <person name="Doyle S."/>
        </authorList>
    </citation>
    <scope>NUCLEOTIDE SEQUENCE [LARGE SCALE GENOMIC DNA]</scope>
    <source>
        <strain evidence="4 6">NCTC10975</strain>
    </source>
</reference>
<evidence type="ECO:0000313" key="3">
    <source>
        <dbReference type="EMBL" id="ARX34180.1"/>
    </source>
</evidence>
<accession>A0A1Z1STW8</accession>
<evidence type="ECO:0000259" key="2">
    <source>
        <dbReference type="Pfam" id="PF00419"/>
    </source>
</evidence>
<dbReference type="RefSeq" id="WP_004248452.1">
    <property type="nucleotide sequence ID" value="NZ_ABFCQN020000001.1"/>
</dbReference>
<feature type="chain" id="PRO_5044063593" evidence="1">
    <location>
        <begin position="23"/>
        <end position="182"/>
    </location>
</feature>
<dbReference type="OrthoDB" id="6522787at2"/>
<name>A0A1Z1STW8_PROMI</name>
<protein>
    <submittedName>
        <fullName evidence="3">Fimbrial protein</fullName>
    </submittedName>
    <submittedName>
        <fullName evidence="4">Minor fimbrial subunit</fullName>
    </submittedName>
</protein>
<dbReference type="GO" id="GO:0009289">
    <property type="term" value="C:pilus"/>
    <property type="evidence" value="ECO:0007669"/>
    <property type="project" value="InterPro"/>
</dbReference>
<dbReference type="PANTHER" id="PTHR33420:SF11">
    <property type="entry name" value="FIMBRIAL-LIKE PROTEIN"/>
    <property type="match status" value="1"/>
</dbReference>
<evidence type="ECO:0000256" key="1">
    <source>
        <dbReference type="SAM" id="SignalP"/>
    </source>
</evidence>
<dbReference type="GO" id="GO:0043709">
    <property type="term" value="P:cell adhesion involved in single-species biofilm formation"/>
    <property type="evidence" value="ECO:0007669"/>
    <property type="project" value="TreeGrafter"/>
</dbReference>
<feature type="signal peptide" evidence="1">
    <location>
        <begin position="1"/>
        <end position="22"/>
    </location>
</feature>
<dbReference type="EMBL" id="UAUE01000010">
    <property type="protein sequence ID" value="SPY95926.1"/>
    <property type="molecule type" value="Genomic_DNA"/>
</dbReference>
<dbReference type="InterPro" id="IPR000259">
    <property type="entry name" value="Adhesion_dom_fimbrial"/>
</dbReference>
<dbReference type="AlphaFoldDB" id="A0A1Z1STW8"/>
<keyword evidence="1" id="KW-0732">Signal</keyword>
<dbReference type="SUPFAM" id="SSF49401">
    <property type="entry name" value="Bacterial adhesins"/>
    <property type="match status" value="1"/>
</dbReference>